<dbReference type="Proteomes" id="UP000317238">
    <property type="component" value="Unassembled WGS sequence"/>
</dbReference>
<dbReference type="AlphaFoldDB" id="A0A5C5Y235"/>
<protein>
    <submittedName>
        <fullName evidence="1">Uncharacterized protein</fullName>
    </submittedName>
</protein>
<accession>A0A5C5Y235</accession>
<name>A0A5C5Y235_9PLAN</name>
<reference evidence="1 2" key="1">
    <citation type="submission" date="2019-02" db="EMBL/GenBank/DDBJ databases">
        <title>Deep-cultivation of Planctomycetes and their phenomic and genomic characterization uncovers novel biology.</title>
        <authorList>
            <person name="Wiegand S."/>
            <person name="Jogler M."/>
            <person name="Boedeker C."/>
            <person name="Pinto D."/>
            <person name="Vollmers J."/>
            <person name="Rivas-Marin E."/>
            <person name="Kohn T."/>
            <person name="Peeters S.H."/>
            <person name="Heuer A."/>
            <person name="Rast P."/>
            <person name="Oberbeckmann S."/>
            <person name="Bunk B."/>
            <person name="Jeske O."/>
            <person name="Meyerdierks A."/>
            <person name="Storesund J.E."/>
            <person name="Kallscheuer N."/>
            <person name="Luecker S."/>
            <person name="Lage O.M."/>
            <person name="Pohl T."/>
            <person name="Merkel B.J."/>
            <person name="Hornburger P."/>
            <person name="Mueller R.-W."/>
            <person name="Bruemmer F."/>
            <person name="Labrenz M."/>
            <person name="Spormann A.M."/>
            <person name="Op Den Camp H."/>
            <person name="Overmann J."/>
            <person name="Amann R."/>
            <person name="Jetten M.S.M."/>
            <person name="Mascher T."/>
            <person name="Medema M.H."/>
            <person name="Devos D.P."/>
            <person name="Kaster A.-K."/>
            <person name="Ovreas L."/>
            <person name="Rohde M."/>
            <person name="Galperin M.Y."/>
            <person name="Jogler C."/>
        </authorList>
    </citation>
    <scope>NUCLEOTIDE SEQUENCE [LARGE SCALE GENOMIC DNA]</scope>
    <source>
        <strain evidence="1 2">Pan14r</strain>
    </source>
</reference>
<evidence type="ECO:0000313" key="2">
    <source>
        <dbReference type="Proteomes" id="UP000317238"/>
    </source>
</evidence>
<sequence>MLNGSSLDLDESKLLRIAEVFSHCLHDDADRWQYSLPMKQLHEQGFSSDQLSKLVSSNWIEHALEIVSDNASQRRFSFDGSMSFSESSCFALSVEGRRILSGLVTLTGEIARPGSSMHPFAKPVWDDEGNRLTFAGVLVKRYRQPAETQKCVLRAFQSQQWSKQIENPLPDEGFVDRVDQLYETVRSLNRCRIVKLIRFETIESPHFIGWILEPQEQPNKVQNEKPKKHPESTPR</sequence>
<proteinExistence type="predicted"/>
<dbReference type="EMBL" id="SJPL01000001">
    <property type="protein sequence ID" value="TWT68869.1"/>
    <property type="molecule type" value="Genomic_DNA"/>
</dbReference>
<keyword evidence="2" id="KW-1185">Reference proteome</keyword>
<dbReference type="RefSeq" id="WP_165701250.1">
    <property type="nucleotide sequence ID" value="NZ_CP036319.1"/>
</dbReference>
<organism evidence="1 2">
    <name type="scientific">Crateriforma conspicua</name>
    <dbReference type="NCBI Taxonomy" id="2527996"/>
    <lineage>
        <taxon>Bacteria</taxon>
        <taxon>Pseudomonadati</taxon>
        <taxon>Planctomycetota</taxon>
        <taxon>Planctomycetia</taxon>
        <taxon>Planctomycetales</taxon>
        <taxon>Planctomycetaceae</taxon>
        <taxon>Crateriforma</taxon>
    </lineage>
</organism>
<comment type="caution">
    <text evidence="1">The sequence shown here is derived from an EMBL/GenBank/DDBJ whole genome shotgun (WGS) entry which is preliminary data.</text>
</comment>
<gene>
    <name evidence="1" type="ORF">Pan14r_11520</name>
</gene>
<evidence type="ECO:0000313" key="1">
    <source>
        <dbReference type="EMBL" id="TWT68869.1"/>
    </source>
</evidence>